<feature type="transmembrane region" description="Helical" evidence="1">
    <location>
        <begin position="57"/>
        <end position="84"/>
    </location>
</feature>
<sequence length="174" mass="18543">MLRAIFFAPKSFYLNFPAEGPLREPTLFVLLVSGVSGVLSMVVNLILGPILGTGTNLLGVVASNLAFVVLSPLAIGVAAGAYLLSVRTFVGPEGDFRQIYRMLAYAYGAMILFWAPIINAFAFTYATLVLMLLGIRSVYRTSFLTGLVTALAGFVPVAVAFIYLVVAVNGLVAR</sequence>
<gene>
    <name evidence="2" type="ORF">AVDCRST_MAG78-3125</name>
</gene>
<proteinExistence type="predicted"/>
<evidence type="ECO:0000256" key="1">
    <source>
        <dbReference type="SAM" id="Phobius"/>
    </source>
</evidence>
<feature type="transmembrane region" description="Helical" evidence="1">
    <location>
        <begin position="105"/>
        <end position="135"/>
    </location>
</feature>
<keyword evidence="1" id="KW-1133">Transmembrane helix</keyword>
<organism evidence="2">
    <name type="scientific">uncultured Rubrobacteraceae bacterium</name>
    <dbReference type="NCBI Taxonomy" id="349277"/>
    <lineage>
        <taxon>Bacteria</taxon>
        <taxon>Bacillati</taxon>
        <taxon>Actinomycetota</taxon>
        <taxon>Rubrobacteria</taxon>
        <taxon>Rubrobacterales</taxon>
        <taxon>Rubrobacteraceae</taxon>
        <taxon>environmental samples</taxon>
    </lineage>
</organism>
<reference evidence="2" key="1">
    <citation type="submission" date="2020-02" db="EMBL/GenBank/DDBJ databases">
        <authorList>
            <person name="Meier V. D."/>
        </authorList>
    </citation>
    <scope>NUCLEOTIDE SEQUENCE</scope>
    <source>
        <strain evidence="2">AVDCRST_MAG78</strain>
    </source>
</reference>
<evidence type="ECO:0000313" key="2">
    <source>
        <dbReference type="EMBL" id="CAA9448468.1"/>
    </source>
</evidence>
<keyword evidence="1" id="KW-0472">Membrane</keyword>
<name>A0A6J4QLN8_9ACTN</name>
<accession>A0A6J4QLN8</accession>
<keyword evidence="1" id="KW-0812">Transmembrane</keyword>
<feature type="transmembrane region" description="Helical" evidence="1">
    <location>
        <begin position="27"/>
        <end position="51"/>
    </location>
</feature>
<dbReference type="EMBL" id="CADCVB010000209">
    <property type="protein sequence ID" value="CAA9448468.1"/>
    <property type="molecule type" value="Genomic_DNA"/>
</dbReference>
<dbReference type="AlphaFoldDB" id="A0A6J4QLN8"/>
<protein>
    <submittedName>
        <fullName evidence="2">Uncharacterized protein</fullName>
    </submittedName>
</protein>
<feature type="transmembrane region" description="Helical" evidence="1">
    <location>
        <begin position="147"/>
        <end position="172"/>
    </location>
</feature>